<evidence type="ECO:0000259" key="3">
    <source>
        <dbReference type="Pfam" id="PF04909"/>
    </source>
</evidence>
<feature type="region of interest" description="Disordered" evidence="2">
    <location>
        <begin position="1"/>
        <end position="71"/>
    </location>
</feature>
<accession>A0A3N6M3U3</accession>
<evidence type="ECO:0000256" key="1">
    <source>
        <dbReference type="ARBA" id="ARBA00023239"/>
    </source>
</evidence>
<dbReference type="Gene3D" id="3.20.20.140">
    <property type="entry name" value="Metal-dependent hydrolases"/>
    <property type="match status" value="1"/>
</dbReference>
<protein>
    <submittedName>
        <fullName evidence="4">Amidohydrolase</fullName>
    </submittedName>
</protein>
<dbReference type="EMBL" id="REGA01000003">
    <property type="protein sequence ID" value="RQG96617.1"/>
    <property type="molecule type" value="Genomic_DNA"/>
</dbReference>
<dbReference type="InterPro" id="IPR006680">
    <property type="entry name" value="Amidohydro-rel"/>
</dbReference>
<gene>
    <name evidence="4" type="ORF">EA473_05780</name>
</gene>
<proteinExistence type="predicted"/>
<dbReference type="InterPro" id="IPR032466">
    <property type="entry name" value="Metal_Hydrolase"/>
</dbReference>
<dbReference type="OrthoDB" id="34429at2157"/>
<reference evidence="4 5" key="1">
    <citation type="submission" date="2018-10" db="EMBL/GenBank/DDBJ databases">
        <title>Natrarchaeobius chitinivorans gen. nov., sp. nov., and Natrarchaeobius haloalkaliphilus sp. nov., alkaliphilic, chitin-utilizing haloarchaea from hypersaline alkaline lakes.</title>
        <authorList>
            <person name="Sorokin D.Y."/>
            <person name="Elcheninov A.G."/>
            <person name="Kostrikina N.A."/>
            <person name="Bale N.J."/>
            <person name="Sinninghe Damste J.S."/>
            <person name="Khijniak T.V."/>
            <person name="Kublanov I.V."/>
            <person name="Toshchakov S.V."/>
        </authorList>
    </citation>
    <scope>NUCLEOTIDE SEQUENCE [LARGE SCALE GENOMIC DNA]</scope>
    <source>
        <strain evidence="4 5">AArcht4T</strain>
    </source>
</reference>
<dbReference type="Proteomes" id="UP000282323">
    <property type="component" value="Unassembled WGS sequence"/>
</dbReference>
<keyword evidence="5" id="KW-1185">Reference proteome</keyword>
<dbReference type="GO" id="GO:0016831">
    <property type="term" value="F:carboxy-lyase activity"/>
    <property type="evidence" value="ECO:0007669"/>
    <property type="project" value="InterPro"/>
</dbReference>
<dbReference type="Pfam" id="PF04909">
    <property type="entry name" value="Amidohydro_2"/>
    <property type="match status" value="1"/>
</dbReference>
<dbReference type="RefSeq" id="WP_124194690.1">
    <property type="nucleotide sequence ID" value="NZ_REGA01000003.1"/>
</dbReference>
<feature type="domain" description="Amidohydrolase-related" evidence="3">
    <location>
        <begin position="83"/>
        <end position="339"/>
    </location>
</feature>
<evidence type="ECO:0000313" key="4">
    <source>
        <dbReference type="EMBL" id="RQG96617.1"/>
    </source>
</evidence>
<sequence>MTRTPEDTRDDDDQRVSGRESATRRRVLARSVSASIGVVGAAGSTTAGETDRAPGADAATADREDDSVTDPPLEPMTDLPLFDAHTHVIPEETLDRPPLSGDELVEWMDDVGVDRAVVLALDSPESYPVQAPSWWVLEEVEAHPDRLVPFCTVDPRTLVYGDEPVENLIERYVERGARGFGELKAGLPIDDSRLETLYERCAEYDLPILFHTDEKAMMDEVGLPRLEDVLASYPSVDFLAHAHAWWAHISADVSWEDRGQYPDGPIEPGGRVSELLGAYDNIYGDISGFSGWNALTRDEEYAQEFLEEHSEQLVFGTDYLYPGQEISHFELFDRFDLDRDAWADLRYRNLEGVLR</sequence>
<feature type="compositionally biased region" description="Basic and acidic residues" evidence="2">
    <location>
        <begin position="1"/>
        <end position="23"/>
    </location>
</feature>
<dbReference type="SUPFAM" id="SSF51556">
    <property type="entry name" value="Metallo-dependent hydrolases"/>
    <property type="match status" value="1"/>
</dbReference>
<dbReference type="InterPro" id="IPR032465">
    <property type="entry name" value="ACMSD"/>
</dbReference>
<keyword evidence="4" id="KW-0378">Hydrolase</keyword>
<dbReference type="PANTHER" id="PTHR21240">
    <property type="entry name" value="2-AMINO-3-CARBOXYLMUCONATE-6-SEMIALDEHYDE DECARBOXYLASE"/>
    <property type="match status" value="1"/>
</dbReference>
<evidence type="ECO:0000313" key="5">
    <source>
        <dbReference type="Proteomes" id="UP000282323"/>
    </source>
</evidence>
<evidence type="ECO:0000256" key="2">
    <source>
        <dbReference type="SAM" id="MobiDB-lite"/>
    </source>
</evidence>
<keyword evidence="1" id="KW-0456">Lyase</keyword>
<dbReference type="AlphaFoldDB" id="A0A3N6M3U3"/>
<name>A0A3N6M3U3_NATCH</name>
<dbReference type="GO" id="GO:0016787">
    <property type="term" value="F:hydrolase activity"/>
    <property type="evidence" value="ECO:0007669"/>
    <property type="project" value="UniProtKB-KW"/>
</dbReference>
<organism evidence="4 5">
    <name type="scientific">Natrarchaeobius chitinivorans</name>
    <dbReference type="NCBI Taxonomy" id="1679083"/>
    <lineage>
        <taxon>Archaea</taxon>
        <taxon>Methanobacteriati</taxon>
        <taxon>Methanobacteriota</taxon>
        <taxon>Stenosarchaea group</taxon>
        <taxon>Halobacteria</taxon>
        <taxon>Halobacteriales</taxon>
        <taxon>Natrialbaceae</taxon>
        <taxon>Natrarchaeobius</taxon>
    </lineage>
</organism>
<feature type="compositionally biased region" description="Low complexity" evidence="2">
    <location>
        <begin position="29"/>
        <end position="48"/>
    </location>
</feature>
<comment type="caution">
    <text evidence="4">The sequence shown here is derived from an EMBL/GenBank/DDBJ whole genome shotgun (WGS) entry which is preliminary data.</text>
</comment>